<reference evidence="3 5" key="1">
    <citation type="submission" date="2016-06" db="EMBL/GenBank/DDBJ databases">
        <title>Genome sequence of Tepidimonas fonticaldi PL17.</title>
        <authorList>
            <person name="Pinnaka A.K."/>
        </authorList>
    </citation>
    <scope>NUCLEOTIDE SEQUENCE [LARGE SCALE GENOMIC DNA]</scope>
    <source>
        <strain evidence="3 5">PL17</strain>
    </source>
</reference>
<reference evidence="4 6" key="2">
    <citation type="submission" date="2019-07" db="EMBL/GenBank/DDBJ databases">
        <title>Tepidimonas fonticaldi AT-A2 draft genome.</title>
        <authorList>
            <person name="Da Costa M.S."/>
            <person name="Froufe H.J.C."/>
            <person name="Egas C."/>
            <person name="Albuquerque L."/>
        </authorList>
    </citation>
    <scope>NUCLEOTIDE SEQUENCE [LARGE SCALE GENOMIC DNA]</scope>
    <source>
        <strain evidence="4 6">AT-A2</strain>
    </source>
</reference>
<dbReference type="AlphaFoldDB" id="A0A1A6DWV8"/>
<protein>
    <submittedName>
        <fullName evidence="3">LysR family transcriptional regulator</fullName>
    </submittedName>
    <submittedName>
        <fullName evidence="4">ModE molybdate transport repressor domain protein</fullName>
    </submittedName>
</protein>
<feature type="domain" description="HTH lysR-type" evidence="1">
    <location>
        <begin position="27"/>
        <end position="83"/>
    </location>
</feature>
<evidence type="ECO:0000259" key="2">
    <source>
        <dbReference type="Pfam" id="PF12727"/>
    </source>
</evidence>
<evidence type="ECO:0000313" key="3">
    <source>
        <dbReference type="EMBL" id="OBS31427.1"/>
    </source>
</evidence>
<dbReference type="STRING" id="1101373.A9O67_02040"/>
<evidence type="ECO:0000313" key="4">
    <source>
        <dbReference type="EMBL" id="TSE36806.1"/>
    </source>
</evidence>
<dbReference type="SUPFAM" id="SSF53850">
    <property type="entry name" value="Periplasmic binding protein-like II"/>
    <property type="match status" value="1"/>
</dbReference>
<dbReference type="OrthoDB" id="9805928at2"/>
<dbReference type="InterPro" id="IPR036390">
    <property type="entry name" value="WH_DNA-bd_sf"/>
</dbReference>
<name>A0A1A6DWV8_9BURK</name>
<dbReference type="PANTHER" id="PTHR38431:SF1">
    <property type="entry name" value="BLL2305 PROTEIN"/>
    <property type="match status" value="1"/>
</dbReference>
<dbReference type="Pfam" id="PF00126">
    <property type="entry name" value="HTH_1"/>
    <property type="match status" value="1"/>
</dbReference>
<dbReference type="InterPro" id="IPR000847">
    <property type="entry name" value="LysR_HTH_N"/>
</dbReference>
<dbReference type="InterPro" id="IPR036388">
    <property type="entry name" value="WH-like_DNA-bd_sf"/>
</dbReference>
<dbReference type="PANTHER" id="PTHR38431">
    <property type="entry name" value="BLL2305 PROTEIN"/>
    <property type="match status" value="1"/>
</dbReference>
<feature type="domain" description="PBP" evidence="2">
    <location>
        <begin position="140"/>
        <end position="326"/>
    </location>
</feature>
<proteinExistence type="predicted"/>
<dbReference type="SUPFAM" id="SSF46785">
    <property type="entry name" value="Winged helix' DNA-binding domain"/>
    <property type="match status" value="1"/>
</dbReference>
<accession>A0A1A6DWV8</accession>
<gene>
    <name evidence="3" type="ORF">A9O67_02040</name>
    <name evidence="4" type="ORF">Tfont_01640</name>
</gene>
<organism evidence="3 5">
    <name type="scientific">Tepidimonas fonticaldi</name>
    <dbReference type="NCBI Taxonomy" id="1101373"/>
    <lineage>
        <taxon>Bacteria</taxon>
        <taxon>Pseudomonadati</taxon>
        <taxon>Pseudomonadota</taxon>
        <taxon>Betaproteobacteria</taxon>
        <taxon>Burkholderiales</taxon>
        <taxon>Tepidimonas</taxon>
    </lineage>
</organism>
<dbReference type="RefSeq" id="WP_068607599.1">
    <property type="nucleotide sequence ID" value="NZ_LZDH01000034.1"/>
</dbReference>
<dbReference type="GO" id="GO:0003700">
    <property type="term" value="F:DNA-binding transcription factor activity"/>
    <property type="evidence" value="ECO:0007669"/>
    <property type="project" value="InterPro"/>
</dbReference>
<dbReference type="Proteomes" id="UP000316388">
    <property type="component" value="Unassembled WGS sequence"/>
</dbReference>
<comment type="caution">
    <text evidence="3">The sequence shown here is derived from an EMBL/GenBank/DDBJ whole genome shotgun (WGS) entry which is preliminary data.</text>
</comment>
<dbReference type="EMBL" id="VJOO01000014">
    <property type="protein sequence ID" value="TSE36806.1"/>
    <property type="molecule type" value="Genomic_DNA"/>
</dbReference>
<dbReference type="InterPro" id="IPR024370">
    <property type="entry name" value="PBP_domain"/>
</dbReference>
<keyword evidence="5" id="KW-1185">Reference proteome</keyword>
<dbReference type="Gene3D" id="1.10.10.10">
    <property type="entry name" value="Winged helix-like DNA-binding domain superfamily/Winged helix DNA-binding domain"/>
    <property type="match status" value="1"/>
</dbReference>
<evidence type="ECO:0000313" key="6">
    <source>
        <dbReference type="Proteomes" id="UP000316388"/>
    </source>
</evidence>
<dbReference type="Gene3D" id="3.40.190.10">
    <property type="entry name" value="Periplasmic binding protein-like II"/>
    <property type="match status" value="1"/>
</dbReference>
<evidence type="ECO:0000313" key="5">
    <source>
        <dbReference type="Proteomes" id="UP000091969"/>
    </source>
</evidence>
<sequence length="374" mass="41285">MRRIGLHYLLDDTGSDHAAPLRNPLMDLLYAVRTGGSIAAAARALGWSYRHAWGQLKSWEDRLGQPLVHWERGQAATLTPFAEKLIWTERLAQARLMPQIEALRAELERTFALAFDPDSHVLPLYASHDDALPLLQTHAAEHARLHLDIRFCGSVEALRALDDGRCVVAGFHTREQPGIDSPAARAYRPLLAPGRHKLLGFAQRWQGLIVPPGNPRRLRGLADVVRWRLRYVNRPEGTGTRLLLDELLREAGLQPQELPGYDRCEPSHAAVAQTVASGSADAGLGTQAAAQRLGLGFVPLVRERYALACLETALEQPGLRALRDVLTTPAWQARLAGIPGYAPQDCGAVLSLTATLPWWRLPPKRRPRKAVGSE</sequence>
<dbReference type="EMBL" id="LZDH01000034">
    <property type="protein sequence ID" value="OBS31427.1"/>
    <property type="molecule type" value="Genomic_DNA"/>
</dbReference>
<dbReference type="Proteomes" id="UP000091969">
    <property type="component" value="Unassembled WGS sequence"/>
</dbReference>
<evidence type="ECO:0000259" key="1">
    <source>
        <dbReference type="Pfam" id="PF00126"/>
    </source>
</evidence>
<dbReference type="Pfam" id="PF12727">
    <property type="entry name" value="PBP_like"/>
    <property type="match status" value="1"/>
</dbReference>